<dbReference type="EMBL" id="JBEZFP010000053">
    <property type="protein sequence ID" value="MEU8135918.1"/>
    <property type="molecule type" value="Genomic_DNA"/>
</dbReference>
<accession>A0ABV3DJI8</accession>
<dbReference type="InterPro" id="IPR001155">
    <property type="entry name" value="OxRdtase_FMN_N"/>
</dbReference>
<reference evidence="3 4" key="1">
    <citation type="submission" date="2024-06" db="EMBL/GenBank/DDBJ databases">
        <title>The Natural Products Discovery Center: Release of the First 8490 Sequenced Strains for Exploring Actinobacteria Biosynthetic Diversity.</title>
        <authorList>
            <person name="Kalkreuter E."/>
            <person name="Kautsar S.A."/>
            <person name="Yang D."/>
            <person name="Bader C.D."/>
            <person name="Teijaro C.N."/>
            <person name="Fluegel L."/>
            <person name="Davis C.M."/>
            <person name="Simpson J.R."/>
            <person name="Lauterbach L."/>
            <person name="Steele A.D."/>
            <person name="Gui C."/>
            <person name="Meng S."/>
            <person name="Li G."/>
            <person name="Viehrig K."/>
            <person name="Ye F."/>
            <person name="Su P."/>
            <person name="Kiefer A.F."/>
            <person name="Nichols A."/>
            <person name="Cepeda A.J."/>
            <person name="Yan W."/>
            <person name="Fan B."/>
            <person name="Jiang Y."/>
            <person name="Adhikari A."/>
            <person name="Zheng C.-J."/>
            <person name="Schuster L."/>
            <person name="Cowan T.M."/>
            <person name="Smanski M.J."/>
            <person name="Chevrette M.G."/>
            <person name="De Carvalho L.P.S."/>
            <person name="Shen B."/>
        </authorList>
    </citation>
    <scope>NUCLEOTIDE SEQUENCE [LARGE SCALE GENOMIC DNA]</scope>
    <source>
        <strain evidence="3 4">NPDC048946</strain>
    </source>
</reference>
<name>A0ABV3DJI8_9ACTN</name>
<dbReference type="InterPro" id="IPR013785">
    <property type="entry name" value="Aldolase_TIM"/>
</dbReference>
<dbReference type="CDD" id="cd02933">
    <property type="entry name" value="OYE_like_FMN"/>
    <property type="match status" value="1"/>
</dbReference>
<dbReference type="PANTHER" id="PTHR22893:SF91">
    <property type="entry name" value="NADPH DEHYDROGENASE 2-RELATED"/>
    <property type="match status" value="1"/>
</dbReference>
<organism evidence="3 4">
    <name type="scientific">Streptodolium elevatio</name>
    <dbReference type="NCBI Taxonomy" id="3157996"/>
    <lineage>
        <taxon>Bacteria</taxon>
        <taxon>Bacillati</taxon>
        <taxon>Actinomycetota</taxon>
        <taxon>Actinomycetes</taxon>
        <taxon>Kitasatosporales</taxon>
        <taxon>Streptomycetaceae</taxon>
        <taxon>Streptodolium</taxon>
    </lineage>
</organism>
<dbReference type="SUPFAM" id="SSF51395">
    <property type="entry name" value="FMN-linked oxidoreductases"/>
    <property type="match status" value="1"/>
</dbReference>
<feature type="domain" description="NADH:flavin oxidoreductase/NADH oxidase N-terminal" evidence="2">
    <location>
        <begin position="58"/>
        <end position="384"/>
    </location>
</feature>
<dbReference type="Pfam" id="PF00724">
    <property type="entry name" value="Oxidored_FMN"/>
    <property type="match status" value="1"/>
</dbReference>
<protein>
    <submittedName>
        <fullName evidence="3">Alkene reductase</fullName>
    </submittedName>
</protein>
<dbReference type="RefSeq" id="WP_358356048.1">
    <property type="nucleotide sequence ID" value="NZ_JBEZFP010000053.1"/>
</dbReference>
<dbReference type="InterPro" id="IPR045247">
    <property type="entry name" value="Oye-like"/>
</dbReference>
<proteinExistence type="predicted"/>
<evidence type="ECO:0000256" key="1">
    <source>
        <dbReference type="SAM" id="MobiDB-lite"/>
    </source>
</evidence>
<evidence type="ECO:0000313" key="3">
    <source>
        <dbReference type="EMBL" id="MEU8135918.1"/>
    </source>
</evidence>
<dbReference type="PANTHER" id="PTHR22893">
    <property type="entry name" value="NADH OXIDOREDUCTASE-RELATED"/>
    <property type="match status" value="1"/>
</dbReference>
<gene>
    <name evidence="3" type="ORF">AB0C36_20675</name>
</gene>
<comment type="caution">
    <text evidence="3">The sequence shown here is derived from an EMBL/GenBank/DDBJ whole genome shotgun (WGS) entry which is preliminary data.</text>
</comment>
<evidence type="ECO:0000259" key="2">
    <source>
        <dbReference type="Pfam" id="PF00724"/>
    </source>
</evidence>
<dbReference type="Proteomes" id="UP001551482">
    <property type="component" value="Unassembled WGS sequence"/>
</dbReference>
<evidence type="ECO:0000313" key="4">
    <source>
        <dbReference type="Proteomes" id="UP001551482"/>
    </source>
</evidence>
<sequence length="412" mass="43263">MNTETNTLATAAPTTTTTATTTAATPGPGAAASIATAADTAGASSAAERGLFDTDARLGALTLPNRLVMAPMTRNRAAADGVPQAIMAKYYAQRASAGLIIAEAATPSAVGITYPNIPAIHAPEHVVGWRRVTDAVREAGGRMFLQIQHGGRIGHPDNSGHMPVAPSPVALPDTMFTPAGHQPSVVPREMTVDEIRSTVADFAAAARNAVEAGFAGVEVHAANGYLLHQFLAQNTNLRTDEYGGAVANRIRFVTEVVRAVADEIGAERVGVRIAPGLTVNGIEEGDTEEIYPALIAALSEIGPTYLHVVFADPDKPLFHDIRRRWSGTLVANPFLAWGEPLPADGGKAQAERLLAAGADFIALGRSFLANPDLVDRLRTGAPLNQVRDRHLMYVGGETGYTDYPTLAESRAA</sequence>
<dbReference type="Gene3D" id="3.20.20.70">
    <property type="entry name" value="Aldolase class I"/>
    <property type="match status" value="1"/>
</dbReference>
<feature type="region of interest" description="Disordered" evidence="1">
    <location>
        <begin position="1"/>
        <end position="30"/>
    </location>
</feature>
<keyword evidence="4" id="KW-1185">Reference proteome</keyword>